<dbReference type="SUPFAM" id="SSF75689">
    <property type="entry name" value="Zinc-binding domain of translation initiation factor 2 beta"/>
    <property type="match status" value="1"/>
</dbReference>
<name>A0A329YKS0_RHITR</name>
<dbReference type="Proteomes" id="UP000251205">
    <property type="component" value="Unassembled WGS sequence"/>
</dbReference>
<dbReference type="GO" id="GO:0003743">
    <property type="term" value="F:translation initiation factor activity"/>
    <property type="evidence" value="ECO:0007669"/>
    <property type="project" value="InterPro"/>
</dbReference>
<comment type="caution">
    <text evidence="1">The sequence shown here is derived from an EMBL/GenBank/DDBJ whole genome shotgun (WGS) entry which is preliminary data.</text>
</comment>
<evidence type="ECO:0000313" key="2">
    <source>
        <dbReference type="Proteomes" id="UP000251205"/>
    </source>
</evidence>
<sequence>MDNTLTCTSCGLHKTESIVHGGSYILRCAACGEAIVATSFMAMLDSEYDWSAFIDAGPGKVPRPEALVARGRLQQISAAIKAAARDGNPIRLILETKD</sequence>
<dbReference type="OrthoDB" id="8382516at2"/>
<protein>
    <submittedName>
        <fullName evidence="1">Uncharacterized protein</fullName>
    </submittedName>
</protein>
<dbReference type="InterPro" id="IPR016190">
    <property type="entry name" value="Transl_init_fac_IF2/IF5_Zn-bd"/>
</dbReference>
<gene>
    <name evidence="1" type="ORF">DQ393_12625</name>
</gene>
<dbReference type="RefSeq" id="WP_112342127.1">
    <property type="nucleotide sequence ID" value="NZ_QMKK01000031.1"/>
</dbReference>
<evidence type="ECO:0000313" key="1">
    <source>
        <dbReference type="EMBL" id="RAX41190.1"/>
    </source>
</evidence>
<reference evidence="1 2" key="1">
    <citation type="submission" date="2018-06" db="EMBL/GenBank/DDBJ databases">
        <title>Whole Genome Sequence of an efficient microsymbiont, Rhizobium tropici.</title>
        <authorList>
            <person name="Srinivasan R."/>
            <person name="Singh H.V."/>
            <person name="Srivastava R."/>
            <person name="Kumari B."/>
            <person name="Radhakrishna A."/>
        </authorList>
    </citation>
    <scope>NUCLEOTIDE SEQUENCE [LARGE SCALE GENOMIC DNA]</scope>
    <source>
        <strain evidence="1 2">IGFRI Rhizo-19</strain>
    </source>
</reference>
<dbReference type="EMBL" id="QMKK01000031">
    <property type="protein sequence ID" value="RAX41190.1"/>
    <property type="molecule type" value="Genomic_DNA"/>
</dbReference>
<organism evidence="1 2">
    <name type="scientific">Rhizobium tropici</name>
    <dbReference type="NCBI Taxonomy" id="398"/>
    <lineage>
        <taxon>Bacteria</taxon>
        <taxon>Pseudomonadati</taxon>
        <taxon>Pseudomonadota</taxon>
        <taxon>Alphaproteobacteria</taxon>
        <taxon>Hyphomicrobiales</taxon>
        <taxon>Rhizobiaceae</taxon>
        <taxon>Rhizobium/Agrobacterium group</taxon>
        <taxon>Rhizobium</taxon>
    </lineage>
</organism>
<proteinExistence type="predicted"/>
<accession>A0A329YKS0</accession>
<dbReference type="AlphaFoldDB" id="A0A329YKS0"/>